<keyword evidence="12" id="KW-0812">Transmembrane</keyword>
<evidence type="ECO:0000256" key="7">
    <source>
        <dbReference type="ARBA" id="ARBA00022737"/>
    </source>
</evidence>
<dbReference type="GO" id="GO:0004673">
    <property type="term" value="F:protein histidine kinase activity"/>
    <property type="evidence" value="ECO:0007669"/>
    <property type="project" value="UniProtKB-EC"/>
</dbReference>
<evidence type="ECO:0000256" key="3">
    <source>
        <dbReference type="ARBA" id="ARBA00022553"/>
    </source>
</evidence>
<keyword evidence="12" id="KW-0472">Membrane</keyword>
<feature type="domain" description="PAC" evidence="14">
    <location>
        <begin position="276"/>
        <end position="332"/>
    </location>
</feature>
<name>A0A9X1IHF6_9PROT</name>
<dbReference type="NCBIfam" id="TIGR00229">
    <property type="entry name" value="sensory_box"/>
    <property type="match status" value="1"/>
</dbReference>
<evidence type="ECO:0000256" key="5">
    <source>
        <dbReference type="ARBA" id="ARBA00022643"/>
    </source>
</evidence>
<evidence type="ECO:0000256" key="11">
    <source>
        <dbReference type="ARBA" id="ARBA00023026"/>
    </source>
</evidence>
<dbReference type="CDD" id="cd00130">
    <property type="entry name" value="PAS"/>
    <property type="match status" value="2"/>
</dbReference>
<dbReference type="PANTHER" id="PTHR41523">
    <property type="entry name" value="TWO-COMPONENT SYSTEM SENSOR PROTEIN"/>
    <property type="match status" value="1"/>
</dbReference>
<evidence type="ECO:0000256" key="8">
    <source>
        <dbReference type="ARBA" id="ARBA00022741"/>
    </source>
</evidence>
<evidence type="ECO:0000259" key="14">
    <source>
        <dbReference type="PROSITE" id="PS50113"/>
    </source>
</evidence>
<dbReference type="PANTHER" id="PTHR41523:SF8">
    <property type="entry name" value="ETHYLENE RESPONSE SENSOR PROTEIN"/>
    <property type="match status" value="1"/>
</dbReference>
<keyword evidence="6" id="KW-0808">Transferase</keyword>
<gene>
    <name evidence="15" type="ORF">LHA35_24535</name>
</gene>
<dbReference type="InterPro" id="IPR000700">
    <property type="entry name" value="PAS-assoc_C"/>
</dbReference>
<dbReference type="SMART" id="SM00911">
    <property type="entry name" value="HWE_HK"/>
    <property type="match status" value="1"/>
</dbReference>
<dbReference type="PROSITE" id="PS50113">
    <property type="entry name" value="PAC"/>
    <property type="match status" value="1"/>
</dbReference>
<dbReference type="GO" id="GO:0005524">
    <property type="term" value="F:ATP binding"/>
    <property type="evidence" value="ECO:0007669"/>
    <property type="project" value="UniProtKB-KW"/>
</dbReference>
<keyword evidence="5" id="KW-0288">FMN</keyword>
<evidence type="ECO:0000256" key="10">
    <source>
        <dbReference type="ARBA" id="ARBA00022840"/>
    </source>
</evidence>
<reference evidence="15" key="1">
    <citation type="submission" date="2021-10" db="EMBL/GenBank/DDBJ databases">
        <title>Roseicella aerolatum sp. nov., isolated from aerosols of e-waste dismantling site.</title>
        <authorList>
            <person name="Qin T."/>
        </authorList>
    </citation>
    <scope>NUCLEOTIDE SEQUENCE</scope>
    <source>
        <strain evidence="15">GB24</strain>
    </source>
</reference>
<dbReference type="PROSITE" id="PS50112">
    <property type="entry name" value="PAS"/>
    <property type="match status" value="1"/>
</dbReference>
<feature type="domain" description="PAS" evidence="13">
    <location>
        <begin position="90"/>
        <end position="122"/>
    </location>
</feature>
<evidence type="ECO:0000256" key="9">
    <source>
        <dbReference type="ARBA" id="ARBA00022777"/>
    </source>
</evidence>
<dbReference type="InterPro" id="IPR036890">
    <property type="entry name" value="HATPase_C_sf"/>
</dbReference>
<keyword evidence="8" id="KW-0547">Nucleotide-binding</keyword>
<keyword evidence="10" id="KW-0067">ATP-binding</keyword>
<feature type="transmembrane region" description="Helical" evidence="12">
    <location>
        <begin position="40"/>
        <end position="59"/>
    </location>
</feature>
<comment type="catalytic activity">
    <reaction evidence="1">
        <text>ATP + protein L-histidine = ADP + protein N-phospho-L-histidine.</text>
        <dbReference type="EC" id="2.7.13.3"/>
    </reaction>
</comment>
<evidence type="ECO:0000256" key="6">
    <source>
        <dbReference type="ARBA" id="ARBA00022679"/>
    </source>
</evidence>
<dbReference type="Pfam" id="PF08448">
    <property type="entry name" value="PAS_4"/>
    <property type="match status" value="1"/>
</dbReference>
<keyword evidence="12" id="KW-1133">Transmembrane helix</keyword>
<organism evidence="15 16">
    <name type="scientific">Roseicella aerolata</name>
    <dbReference type="NCBI Taxonomy" id="2883479"/>
    <lineage>
        <taxon>Bacteria</taxon>
        <taxon>Pseudomonadati</taxon>
        <taxon>Pseudomonadota</taxon>
        <taxon>Alphaproteobacteria</taxon>
        <taxon>Acetobacterales</taxon>
        <taxon>Roseomonadaceae</taxon>
        <taxon>Roseicella</taxon>
    </lineage>
</organism>
<dbReference type="InterPro" id="IPR000014">
    <property type="entry name" value="PAS"/>
</dbReference>
<dbReference type="InterPro" id="IPR013656">
    <property type="entry name" value="PAS_4"/>
</dbReference>
<dbReference type="Gene3D" id="3.30.565.10">
    <property type="entry name" value="Histidine kinase-like ATPase, C-terminal domain"/>
    <property type="match status" value="1"/>
</dbReference>
<evidence type="ECO:0000256" key="12">
    <source>
        <dbReference type="SAM" id="Phobius"/>
    </source>
</evidence>
<comment type="caution">
    <text evidence="15">The sequence shown here is derived from an EMBL/GenBank/DDBJ whole genome shotgun (WGS) entry which is preliminary data.</text>
</comment>
<keyword evidence="3" id="KW-0597">Phosphoprotein</keyword>
<evidence type="ECO:0000259" key="13">
    <source>
        <dbReference type="PROSITE" id="PS50112"/>
    </source>
</evidence>
<dbReference type="AlphaFoldDB" id="A0A9X1IHF6"/>
<keyword evidence="4" id="KW-0285">Flavoprotein</keyword>
<evidence type="ECO:0000313" key="16">
    <source>
        <dbReference type="Proteomes" id="UP001139311"/>
    </source>
</evidence>
<dbReference type="Gene3D" id="3.30.450.20">
    <property type="entry name" value="PAS domain"/>
    <property type="match status" value="2"/>
</dbReference>
<evidence type="ECO:0000256" key="1">
    <source>
        <dbReference type="ARBA" id="ARBA00000085"/>
    </source>
</evidence>
<dbReference type="EMBL" id="JAJAQI010000056">
    <property type="protein sequence ID" value="MCB4824901.1"/>
    <property type="molecule type" value="Genomic_DNA"/>
</dbReference>
<sequence>MPLLLLAAVGLSVVLAALIAGPFGAGQAGFWEAVREPLPALGIGLAIPALLGATLLRRARNREKVLQREKAALEDRLRMVADLSHAFDVSAVILRDADGTIRHWSAGCERLFGFPAAEAIGQRAHELLGTRFPDGGRRAAQDLLLAEGEWQGELRHRRRGGEAVVVAAHWILRQDAGEAGAVVEVHADATALKAAEAALRAGEARLRLAQEVAGFGTWEWDPEADSFVWSPEHSVLLGPPGGTVPETLEGFLALVHPEDRAAVRASAWRALESGEYEAEFRILRPGRDGGEDVRWLLGRGRRMPGPAGRLGPILGVHMDFTARKEAEERQSLLMREVDHRAKNALAVVQAVLRLTRADSPEAFGRAIEGRVAALARAQTLLTESRWMGADLTAMLRGELDPFLGSAGSTRVTFDGPALTVAPMAAQPLSMTLHELATNSAKYGSLSLPGGALDLSWSIDSTADRLRLRWAEAGGPPVAGPPAGRGFGSRVIRTTIHDQLGGEVAFDWQPTGLVCLIELPLARVVARGESGRRA</sequence>
<dbReference type="InterPro" id="IPR035965">
    <property type="entry name" value="PAS-like_dom_sf"/>
</dbReference>
<keyword evidence="16" id="KW-1185">Reference proteome</keyword>
<dbReference type="InterPro" id="IPR013655">
    <property type="entry name" value="PAS_fold_3"/>
</dbReference>
<accession>A0A9X1IHF6</accession>
<dbReference type="Gene3D" id="2.10.70.100">
    <property type="match status" value="1"/>
</dbReference>
<dbReference type="SMART" id="SM00091">
    <property type="entry name" value="PAS"/>
    <property type="match status" value="2"/>
</dbReference>
<evidence type="ECO:0000256" key="4">
    <source>
        <dbReference type="ARBA" id="ARBA00022630"/>
    </source>
</evidence>
<proteinExistence type="predicted"/>
<dbReference type="Pfam" id="PF08447">
    <property type="entry name" value="PAS_3"/>
    <property type="match status" value="1"/>
</dbReference>
<dbReference type="EC" id="2.7.13.3" evidence="2"/>
<evidence type="ECO:0000313" key="15">
    <source>
        <dbReference type="EMBL" id="MCB4824901.1"/>
    </source>
</evidence>
<evidence type="ECO:0000256" key="2">
    <source>
        <dbReference type="ARBA" id="ARBA00012438"/>
    </source>
</evidence>
<dbReference type="RefSeq" id="WP_226613478.1">
    <property type="nucleotide sequence ID" value="NZ_JAJAQI010000056.1"/>
</dbReference>
<dbReference type="InterPro" id="IPR011102">
    <property type="entry name" value="Sig_transdc_His_kinase_HWE"/>
</dbReference>
<keyword evidence="11" id="KW-0843">Virulence</keyword>
<protein>
    <recommendedName>
        <fullName evidence="2">histidine kinase</fullName>
        <ecNumber evidence="2">2.7.13.3</ecNumber>
    </recommendedName>
</protein>
<keyword evidence="7" id="KW-0677">Repeat</keyword>
<keyword evidence="9" id="KW-0418">Kinase</keyword>
<dbReference type="Proteomes" id="UP001139311">
    <property type="component" value="Unassembled WGS sequence"/>
</dbReference>
<dbReference type="Pfam" id="PF07536">
    <property type="entry name" value="HWE_HK"/>
    <property type="match status" value="1"/>
</dbReference>
<dbReference type="SUPFAM" id="SSF55785">
    <property type="entry name" value="PYP-like sensor domain (PAS domain)"/>
    <property type="match status" value="2"/>
</dbReference>